<accession>A0A8H4B251</accession>
<name>A0A8H4B251_GIGMA</name>
<gene>
    <name evidence="2" type="ORF">F8M41_019606</name>
</gene>
<keyword evidence="3" id="KW-1185">Reference proteome</keyword>
<feature type="compositionally biased region" description="Basic and acidic residues" evidence="1">
    <location>
        <begin position="37"/>
        <end position="48"/>
    </location>
</feature>
<dbReference type="Proteomes" id="UP000439903">
    <property type="component" value="Unassembled WGS sequence"/>
</dbReference>
<organism evidence="2 3">
    <name type="scientific">Gigaspora margarita</name>
    <dbReference type="NCBI Taxonomy" id="4874"/>
    <lineage>
        <taxon>Eukaryota</taxon>
        <taxon>Fungi</taxon>
        <taxon>Fungi incertae sedis</taxon>
        <taxon>Mucoromycota</taxon>
        <taxon>Glomeromycotina</taxon>
        <taxon>Glomeromycetes</taxon>
        <taxon>Diversisporales</taxon>
        <taxon>Gigasporaceae</taxon>
        <taxon>Gigaspora</taxon>
    </lineage>
</organism>
<evidence type="ECO:0000313" key="2">
    <source>
        <dbReference type="EMBL" id="KAF0554114.1"/>
    </source>
</evidence>
<reference evidence="2 3" key="1">
    <citation type="journal article" date="2019" name="Environ. Microbiol.">
        <title>At the nexus of three kingdoms: the genome of the mycorrhizal fungus Gigaspora margarita provides insights into plant, endobacterial and fungal interactions.</title>
        <authorList>
            <person name="Venice F."/>
            <person name="Ghignone S."/>
            <person name="Salvioli di Fossalunga A."/>
            <person name="Amselem J."/>
            <person name="Novero M."/>
            <person name="Xianan X."/>
            <person name="Sedzielewska Toro K."/>
            <person name="Morin E."/>
            <person name="Lipzen A."/>
            <person name="Grigoriev I.V."/>
            <person name="Henrissat B."/>
            <person name="Martin F.M."/>
            <person name="Bonfante P."/>
        </authorList>
    </citation>
    <scope>NUCLEOTIDE SEQUENCE [LARGE SCALE GENOMIC DNA]</scope>
    <source>
        <strain evidence="2 3">BEG34</strain>
    </source>
</reference>
<sequence length="124" mass="13852">MYTRSIRCARVSLSQFRIFSDLSTCNYSSIPQTNQHNSKEDLTSEAQKKTSKISTKSSDKTEQTVSGDADQISHTATAYDKDSVYPDQEIKSMKEKNNQDSLDYSAANPDISVTTKDSSLPVRK</sequence>
<dbReference type="EMBL" id="WTPW01000052">
    <property type="protein sequence ID" value="KAF0554114.1"/>
    <property type="molecule type" value="Genomic_DNA"/>
</dbReference>
<protein>
    <submittedName>
        <fullName evidence="2">Uncharacterized protein</fullName>
    </submittedName>
</protein>
<dbReference type="OrthoDB" id="2442568at2759"/>
<evidence type="ECO:0000313" key="3">
    <source>
        <dbReference type="Proteomes" id="UP000439903"/>
    </source>
</evidence>
<evidence type="ECO:0000256" key="1">
    <source>
        <dbReference type="SAM" id="MobiDB-lite"/>
    </source>
</evidence>
<dbReference type="AlphaFoldDB" id="A0A8H4B251"/>
<feature type="compositionally biased region" description="Basic and acidic residues" evidence="1">
    <location>
        <begin position="79"/>
        <end position="98"/>
    </location>
</feature>
<feature type="region of interest" description="Disordered" evidence="1">
    <location>
        <begin position="29"/>
        <end position="124"/>
    </location>
</feature>
<proteinExistence type="predicted"/>
<comment type="caution">
    <text evidence="2">The sequence shown here is derived from an EMBL/GenBank/DDBJ whole genome shotgun (WGS) entry which is preliminary data.</text>
</comment>